<dbReference type="PANTHER" id="PTHR30204:SF97">
    <property type="entry name" value="MERR FAMILY REGULATORY PROTEIN"/>
    <property type="match status" value="1"/>
</dbReference>
<dbReference type="SUPFAM" id="SSF46955">
    <property type="entry name" value="Putative DNA-binding domain"/>
    <property type="match status" value="1"/>
</dbReference>
<name>A0A1X0ADP8_9MYCO</name>
<accession>A0A1X0ADP8</accession>
<dbReference type="InterPro" id="IPR009061">
    <property type="entry name" value="DNA-bd_dom_put_sf"/>
</dbReference>
<dbReference type="GO" id="GO:0003700">
    <property type="term" value="F:DNA-binding transcription factor activity"/>
    <property type="evidence" value="ECO:0007669"/>
    <property type="project" value="InterPro"/>
</dbReference>
<dbReference type="PANTHER" id="PTHR30204">
    <property type="entry name" value="REDOX-CYCLING DRUG-SENSING TRANSCRIPTIONAL ACTIVATOR SOXR"/>
    <property type="match status" value="1"/>
</dbReference>
<proteinExistence type="predicted"/>
<comment type="caution">
    <text evidence="3">The sequence shown here is derived from an EMBL/GenBank/DDBJ whole genome shotgun (WGS) entry which is preliminary data.</text>
</comment>
<dbReference type="Proteomes" id="UP000192448">
    <property type="component" value="Unassembled WGS sequence"/>
</dbReference>
<sequence>MRISDLAKSLHLETHVLRHWEDVGLLHPSRSANGYRDYDSEQATRARIIAHCRQAGLSLPVIGALLDRRSPGRAEIIDAELHRLRARERRLRQTRLFLDHVVECRHSLMERCPSCNSYSQTR</sequence>
<dbReference type="Gene3D" id="1.10.1660.10">
    <property type="match status" value="1"/>
</dbReference>
<evidence type="ECO:0000256" key="1">
    <source>
        <dbReference type="ARBA" id="ARBA00023125"/>
    </source>
</evidence>
<keyword evidence="1" id="KW-0238">DNA-binding</keyword>
<dbReference type="InterPro" id="IPR000551">
    <property type="entry name" value="MerR-type_HTH_dom"/>
</dbReference>
<reference evidence="3 4" key="1">
    <citation type="submission" date="2017-02" db="EMBL/GenBank/DDBJ databases">
        <title>The new phylogeny of genus Mycobacterium.</title>
        <authorList>
            <person name="Tortoli E."/>
            <person name="Trovato A."/>
            <person name="Cirillo D.M."/>
        </authorList>
    </citation>
    <scope>NUCLEOTIDE SEQUENCE [LARGE SCALE GENOMIC DNA]</scope>
    <source>
        <strain evidence="3 4">RW6</strain>
    </source>
</reference>
<dbReference type="AlphaFoldDB" id="A0A1X0ADP8"/>
<evidence type="ECO:0000313" key="4">
    <source>
        <dbReference type="Proteomes" id="UP000192448"/>
    </source>
</evidence>
<protein>
    <recommendedName>
        <fullName evidence="2">HTH merR-type domain-containing protein</fullName>
    </recommendedName>
</protein>
<feature type="domain" description="HTH merR-type" evidence="2">
    <location>
        <begin position="1"/>
        <end position="68"/>
    </location>
</feature>
<dbReference type="Pfam" id="PF13411">
    <property type="entry name" value="MerR_1"/>
    <property type="match status" value="1"/>
</dbReference>
<dbReference type="InterPro" id="IPR047057">
    <property type="entry name" value="MerR_fam"/>
</dbReference>
<dbReference type="STRING" id="1927124.BST13_28955"/>
<evidence type="ECO:0000313" key="3">
    <source>
        <dbReference type="EMBL" id="ORA28190.1"/>
    </source>
</evidence>
<dbReference type="CDD" id="cd00592">
    <property type="entry name" value="HTH_MerR-like"/>
    <property type="match status" value="1"/>
</dbReference>
<dbReference type="GO" id="GO:0003677">
    <property type="term" value="F:DNA binding"/>
    <property type="evidence" value="ECO:0007669"/>
    <property type="project" value="UniProtKB-KW"/>
</dbReference>
<dbReference type="OrthoDB" id="9802039at2"/>
<keyword evidence="4" id="KW-1185">Reference proteome</keyword>
<dbReference type="RefSeq" id="WP_083168417.1">
    <property type="nucleotide sequence ID" value="NZ_MVHF01000041.1"/>
</dbReference>
<organism evidence="3 4">
    <name type="scientific">Mycobacterium aquaticum</name>
    <dbReference type="NCBI Taxonomy" id="1927124"/>
    <lineage>
        <taxon>Bacteria</taxon>
        <taxon>Bacillati</taxon>
        <taxon>Actinomycetota</taxon>
        <taxon>Actinomycetes</taxon>
        <taxon>Mycobacteriales</taxon>
        <taxon>Mycobacteriaceae</taxon>
        <taxon>Mycobacterium</taxon>
    </lineage>
</organism>
<gene>
    <name evidence="3" type="ORF">BST13_28955</name>
</gene>
<evidence type="ECO:0000259" key="2">
    <source>
        <dbReference type="PROSITE" id="PS50937"/>
    </source>
</evidence>
<dbReference type="PROSITE" id="PS50937">
    <property type="entry name" value="HTH_MERR_2"/>
    <property type="match status" value="1"/>
</dbReference>
<dbReference type="SMART" id="SM00422">
    <property type="entry name" value="HTH_MERR"/>
    <property type="match status" value="1"/>
</dbReference>
<dbReference type="EMBL" id="MVHF01000041">
    <property type="protein sequence ID" value="ORA28190.1"/>
    <property type="molecule type" value="Genomic_DNA"/>
</dbReference>